<dbReference type="Proteomes" id="UP000231263">
    <property type="component" value="Unassembled WGS sequence"/>
</dbReference>
<gene>
    <name evidence="1" type="ORF">CO173_01060</name>
</gene>
<dbReference type="AlphaFoldDB" id="A0A2M7XFZ8"/>
<evidence type="ECO:0008006" key="3">
    <source>
        <dbReference type="Google" id="ProtNLM"/>
    </source>
</evidence>
<organism evidence="1 2">
    <name type="scientific">Candidatus Uhrbacteria bacterium CG_4_9_14_3_um_filter_41_35</name>
    <dbReference type="NCBI Taxonomy" id="1975034"/>
    <lineage>
        <taxon>Bacteria</taxon>
        <taxon>Candidatus Uhriibacteriota</taxon>
    </lineage>
</organism>
<name>A0A2M7XFZ8_9BACT</name>
<reference evidence="2" key="1">
    <citation type="submission" date="2017-09" db="EMBL/GenBank/DDBJ databases">
        <title>Depth-based differentiation of microbial function through sediment-hosted aquifers and enrichment of novel symbionts in the deep terrestrial subsurface.</title>
        <authorList>
            <person name="Probst A.J."/>
            <person name="Ladd B."/>
            <person name="Jarett J.K."/>
            <person name="Geller-Mcgrath D.E."/>
            <person name="Sieber C.M.K."/>
            <person name="Emerson J.B."/>
            <person name="Anantharaman K."/>
            <person name="Thomas B.C."/>
            <person name="Malmstrom R."/>
            <person name="Stieglmeier M."/>
            <person name="Klingl A."/>
            <person name="Woyke T."/>
            <person name="Ryan C.M."/>
            <person name="Banfield J.F."/>
        </authorList>
    </citation>
    <scope>NUCLEOTIDE SEQUENCE [LARGE SCALE GENOMIC DNA]</scope>
</reference>
<evidence type="ECO:0000313" key="1">
    <source>
        <dbReference type="EMBL" id="PJA46798.1"/>
    </source>
</evidence>
<accession>A0A2M7XFZ8</accession>
<sequence>MSDINITKKKGESFDAMFRRFTKRVQLSGKILTIRDGRFHKRAVGKNKVKESALRRLLKGEEFAYKLRTGKISDEELRGRRRR</sequence>
<dbReference type="EMBL" id="PFWT01000007">
    <property type="protein sequence ID" value="PJA46798.1"/>
    <property type="molecule type" value="Genomic_DNA"/>
</dbReference>
<evidence type="ECO:0000313" key="2">
    <source>
        <dbReference type="Proteomes" id="UP000231263"/>
    </source>
</evidence>
<protein>
    <recommendedName>
        <fullName evidence="3">30S ribosomal protein S21</fullName>
    </recommendedName>
</protein>
<proteinExistence type="predicted"/>
<comment type="caution">
    <text evidence="1">The sequence shown here is derived from an EMBL/GenBank/DDBJ whole genome shotgun (WGS) entry which is preliminary data.</text>
</comment>